<dbReference type="InterPro" id="IPR029058">
    <property type="entry name" value="AB_hydrolase_fold"/>
</dbReference>
<dbReference type="STRING" id="526226.Gbro_1154"/>
<proteinExistence type="predicted"/>
<dbReference type="PANTHER" id="PTHR32015">
    <property type="entry name" value="FASTING INDUCED LIPASE"/>
    <property type="match status" value="1"/>
</dbReference>
<protein>
    <recommendedName>
        <fullName evidence="4">Lipase class 2</fullName>
    </recommendedName>
</protein>
<evidence type="ECO:0000256" key="1">
    <source>
        <dbReference type="SAM" id="MobiDB-lite"/>
    </source>
</evidence>
<dbReference type="PANTHER" id="PTHR32015:SF1">
    <property type="entry name" value="LIPASE"/>
    <property type="match status" value="1"/>
</dbReference>
<reference evidence="2 3" key="2">
    <citation type="journal article" date="2010" name="Stand. Genomic Sci.">
        <title>Complete genome sequence of Gordonia bronchialis type strain (3410).</title>
        <authorList>
            <person name="Ivanova N."/>
            <person name="Sikorski J."/>
            <person name="Jando M."/>
            <person name="Lapidus A."/>
            <person name="Nolan M."/>
            <person name="Lucas S."/>
            <person name="Del Rio T.G."/>
            <person name="Tice H."/>
            <person name="Copeland A."/>
            <person name="Cheng J.F."/>
            <person name="Chen F."/>
            <person name="Bruce D."/>
            <person name="Goodwin L."/>
            <person name="Pitluck S."/>
            <person name="Mavromatis K."/>
            <person name="Ovchinnikova G."/>
            <person name="Pati A."/>
            <person name="Chen A."/>
            <person name="Palaniappan K."/>
            <person name="Land M."/>
            <person name="Hauser L."/>
            <person name="Chang Y.J."/>
            <person name="Jeffries C.D."/>
            <person name="Chain P."/>
            <person name="Saunders E."/>
            <person name="Han C."/>
            <person name="Detter J.C."/>
            <person name="Brettin T."/>
            <person name="Rohde M."/>
            <person name="Goker M."/>
            <person name="Bristow J."/>
            <person name="Eisen J.A."/>
            <person name="Markowitz V."/>
            <person name="Hugenholtz P."/>
            <person name="Klenk H.P."/>
            <person name="Kyrpides N.C."/>
        </authorList>
    </citation>
    <scope>NUCLEOTIDE SEQUENCE [LARGE SCALE GENOMIC DNA]</scope>
    <source>
        <strain evidence="3">ATCC 25592 / DSM 43247 / BCRC 13721 / JCM 3198 / KCTC 3076 / NBRC 16047 / NCTC 10667</strain>
    </source>
</reference>
<sequence>MRRDHSGRWLAALVIGAVLSVLSVSGAGSALGAPRPDRPLPVAYDVRVGILAELAHPGGNLPGTNDFGCRPNAVHPRPVILVHGSGGGRQTNWGALAPVLHDAGYCVFAPTYGAISDIWPASAIGGIGPKVDSAWQIKLFAEKVLAATGARQVDIVGHSLGTEIPTYWLRYLGGADEVDHYVSLAPYWRQGPDSDDTRARPSRSSGVCWGSPARSGPRVRNALHHRGIWTSTRRCGPARHICRASGTPTSSPATTRS</sequence>
<evidence type="ECO:0000313" key="3">
    <source>
        <dbReference type="Proteomes" id="UP000001219"/>
    </source>
</evidence>
<evidence type="ECO:0000313" key="2">
    <source>
        <dbReference type="EMBL" id="ACY20462.1"/>
    </source>
</evidence>
<dbReference type="Proteomes" id="UP000001219">
    <property type="component" value="Chromosome"/>
</dbReference>
<dbReference type="SUPFAM" id="SSF53474">
    <property type="entry name" value="alpha/beta-Hydrolases"/>
    <property type="match status" value="1"/>
</dbReference>
<evidence type="ECO:0008006" key="4">
    <source>
        <dbReference type="Google" id="ProtNLM"/>
    </source>
</evidence>
<dbReference type="Pfam" id="PF01674">
    <property type="entry name" value="Lipase_2"/>
    <property type="match status" value="1"/>
</dbReference>
<name>D0L510_GORB4</name>
<dbReference type="eggNOG" id="COG1075">
    <property type="taxonomic scope" value="Bacteria"/>
</dbReference>
<dbReference type="KEGG" id="gbr:Gbro_1154"/>
<keyword evidence="3" id="KW-1185">Reference proteome</keyword>
<reference evidence="3" key="1">
    <citation type="submission" date="2009-10" db="EMBL/GenBank/DDBJ databases">
        <title>The complete chromosome of Gordonia bronchialis DSM 43247.</title>
        <authorList>
            <consortium name="US DOE Joint Genome Institute (JGI-PGF)"/>
            <person name="Lucas S."/>
            <person name="Copeland A."/>
            <person name="Lapidus A."/>
            <person name="Glavina del Rio T."/>
            <person name="Dalin E."/>
            <person name="Tice H."/>
            <person name="Bruce D."/>
            <person name="Goodwin L."/>
            <person name="Pitluck S."/>
            <person name="Kyrpides N."/>
            <person name="Mavromatis K."/>
            <person name="Ivanova N."/>
            <person name="Ovchinnikova G."/>
            <person name="Saunders E."/>
            <person name="Brettin T."/>
            <person name="Detter J.C."/>
            <person name="Han C."/>
            <person name="Larimer F."/>
            <person name="Land M."/>
            <person name="Hauser L."/>
            <person name="Markowitz V."/>
            <person name="Cheng J.-F."/>
            <person name="Hugenholtz P."/>
            <person name="Woyke T."/>
            <person name="Wu D."/>
            <person name="Jando M."/>
            <person name="Schneider S."/>
            <person name="Goeker M."/>
            <person name="Klenk H.-P."/>
            <person name="Eisen J.A."/>
        </authorList>
    </citation>
    <scope>NUCLEOTIDE SEQUENCE [LARGE SCALE GENOMIC DNA]</scope>
    <source>
        <strain evidence="3">ATCC 25592 / DSM 43247 / BCRC 13721 / JCM 3198 / KCTC 3076 / NBRC 16047 / NCTC 10667</strain>
    </source>
</reference>
<gene>
    <name evidence="2" type="ordered locus">Gbro_1154</name>
</gene>
<dbReference type="GO" id="GO:0016298">
    <property type="term" value="F:lipase activity"/>
    <property type="evidence" value="ECO:0007669"/>
    <property type="project" value="TreeGrafter"/>
</dbReference>
<dbReference type="Gene3D" id="3.40.50.1820">
    <property type="entry name" value="alpha/beta hydrolase"/>
    <property type="match status" value="1"/>
</dbReference>
<dbReference type="GO" id="GO:0016042">
    <property type="term" value="P:lipid catabolic process"/>
    <property type="evidence" value="ECO:0007669"/>
    <property type="project" value="InterPro"/>
</dbReference>
<dbReference type="AlphaFoldDB" id="D0L510"/>
<dbReference type="EMBL" id="CP001802">
    <property type="protein sequence ID" value="ACY20462.1"/>
    <property type="molecule type" value="Genomic_DNA"/>
</dbReference>
<dbReference type="InterPro" id="IPR002918">
    <property type="entry name" value="Lipase_EstA/Esterase_EstB"/>
</dbReference>
<organism evidence="2 3">
    <name type="scientific">Gordonia bronchialis (strain ATCC 25592 / DSM 43247 / BCRC 13721 / JCM 3198 / KCTC 3076 / NBRC 16047 / NCTC 10667)</name>
    <name type="common">Rhodococcus bronchialis</name>
    <dbReference type="NCBI Taxonomy" id="526226"/>
    <lineage>
        <taxon>Bacteria</taxon>
        <taxon>Bacillati</taxon>
        <taxon>Actinomycetota</taxon>
        <taxon>Actinomycetes</taxon>
        <taxon>Mycobacteriales</taxon>
        <taxon>Gordoniaceae</taxon>
        <taxon>Gordonia</taxon>
    </lineage>
</organism>
<feature type="region of interest" description="Disordered" evidence="1">
    <location>
        <begin position="192"/>
        <end position="218"/>
    </location>
</feature>
<dbReference type="HOGENOM" id="CLU_1080783_0_0_11"/>
<accession>D0L510</accession>